<feature type="transmembrane region" description="Helical" evidence="8">
    <location>
        <begin position="144"/>
        <end position="168"/>
    </location>
</feature>
<dbReference type="Proteomes" id="UP000776276">
    <property type="component" value="Unassembled WGS sequence"/>
</dbReference>
<evidence type="ECO:0000256" key="5">
    <source>
        <dbReference type="ARBA" id="ARBA00022692"/>
    </source>
</evidence>
<dbReference type="InterPro" id="IPR011701">
    <property type="entry name" value="MFS"/>
</dbReference>
<keyword evidence="5 8" id="KW-0812">Transmembrane</keyword>
<comment type="similarity">
    <text evidence="2 8">Belongs to the major facilitator superfamily. Bcr/CmlA family.</text>
</comment>
<feature type="transmembrane region" description="Helical" evidence="8">
    <location>
        <begin position="257"/>
        <end position="277"/>
    </location>
</feature>
<keyword evidence="11" id="KW-1185">Reference proteome</keyword>
<feature type="transmembrane region" description="Helical" evidence="8">
    <location>
        <begin position="20"/>
        <end position="44"/>
    </location>
</feature>
<feature type="transmembrane region" description="Helical" evidence="8">
    <location>
        <begin position="377"/>
        <end position="398"/>
    </location>
</feature>
<feature type="domain" description="Major facilitator superfamily (MFS) profile" evidence="9">
    <location>
        <begin position="19"/>
        <end position="401"/>
    </location>
</feature>
<dbReference type="PROSITE" id="PS50850">
    <property type="entry name" value="MFS"/>
    <property type="match status" value="1"/>
</dbReference>
<dbReference type="PANTHER" id="PTHR43124">
    <property type="entry name" value="PURINE EFFLUX PUMP PBUE"/>
    <property type="match status" value="1"/>
</dbReference>
<dbReference type="EMBL" id="JAHKRT010000002">
    <property type="protein sequence ID" value="MBU3077278.1"/>
    <property type="molecule type" value="Genomic_DNA"/>
</dbReference>
<accession>A0ABS6BG61</accession>
<dbReference type="NCBIfam" id="TIGR00710">
    <property type="entry name" value="efflux_Bcr_CflA"/>
    <property type="match status" value="1"/>
</dbReference>
<feature type="transmembrane region" description="Helical" evidence="8">
    <location>
        <begin position="289"/>
        <end position="309"/>
    </location>
</feature>
<evidence type="ECO:0000313" key="10">
    <source>
        <dbReference type="EMBL" id="MBU3077278.1"/>
    </source>
</evidence>
<feature type="transmembrane region" description="Helical" evidence="8">
    <location>
        <begin position="56"/>
        <end position="74"/>
    </location>
</feature>
<gene>
    <name evidence="10" type="ORF">KOF26_05295</name>
</gene>
<keyword evidence="3 8" id="KW-0813">Transport</keyword>
<keyword evidence="4" id="KW-1003">Cell membrane</keyword>
<evidence type="ECO:0000313" key="11">
    <source>
        <dbReference type="Proteomes" id="UP000776276"/>
    </source>
</evidence>
<dbReference type="InterPro" id="IPR050189">
    <property type="entry name" value="MFS_Efflux_Transporters"/>
</dbReference>
<evidence type="ECO:0000256" key="4">
    <source>
        <dbReference type="ARBA" id="ARBA00022475"/>
    </source>
</evidence>
<evidence type="ECO:0000256" key="2">
    <source>
        <dbReference type="ARBA" id="ARBA00006236"/>
    </source>
</evidence>
<proteinExistence type="inferred from homology"/>
<dbReference type="CDD" id="cd17320">
    <property type="entry name" value="MFS_MdfA_MDR_like"/>
    <property type="match status" value="1"/>
</dbReference>
<sequence>MSASPPANSPHPGLSFRAFVAMVACMMMLNALAIDSMLPALAAIGDSLGVTHENDRQWVITAYLLGFGVAQLVHGTLSDRFGRRPVLIGGLAAYVLFSVVITVSGSFTMLIIARGLQGVGAAASRVVAVSVVRDCYSGRPMARVMSLAFIVFLVVPILAPSVGTLVLMVGPWRWIFGLLGVLGALILTWTALKLPETLHPEFRRSIDPRAIAAAWARVVRDRMSVGYTLAMTLLSGGLFGFINSVEQITADTFHRPHALPVVFATIGSCMAVGSFLNSRIVERLGTRRVSHTALIGLLGCGAVHLLVAATGHETLASFAILQALTMFCFSLCGANFGAMAMENLGSVAGAAASLQGFASTVGGALAGFAIGQQFDGTTVPVAAGFTVFAIVALGIVAATERGKLFRAHHQPPAPAA</sequence>
<organism evidence="10 11">
    <name type="scientific">Sphingomonas quercus</name>
    <dbReference type="NCBI Taxonomy" id="2842451"/>
    <lineage>
        <taxon>Bacteria</taxon>
        <taxon>Pseudomonadati</taxon>
        <taxon>Pseudomonadota</taxon>
        <taxon>Alphaproteobacteria</taxon>
        <taxon>Sphingomonadales</taxon>
        <taxon>Sphingomonadaceae</taxon>
        <taxon>Sphingomonas</taxon>
    </lineage>
</organism>
<dbReference type="RefSeq" id="WP_216321206.1">
    <property type="nucleotide sequence ID" value="NZ_JAHKRT010000002.1"/>
</dbReference>
<name>A0ABS6BG61_9SPHN</name>
<evidence type="ECO:0000256" key="8">
    <source>
        <dbReference type="RuleBase" id="RU365088"/>
    </source>
</evidence>
<keyword evidence="8" id="KW-0997">Cell inner membrane</keyword>
<reference evidence="10 11" key="1">
    <citation type="submission" date="2021-06" db="EMBL/GenBank/DDBJ databases">
        <title>Sphingomonas sp. XMGL2, whole genome shotgun sequencing project.</title>
        <authorList>
            <person name="Zhao G."/>
            <person name="Shen L."/>
        </authorList>
    </citation>
    <scope>NUCLEOTIDE SEQUENCE [LARGE SCALE GENOMIC DNA]</scope>
    <source>
        <strain evidence="10 11">XMGL2</strain>
    </source>
</reference>
<dbReference type="PANTHER" id="PTHR43124:SF3">
    <property type="entry name" value="CHLORAMPHENICOL EFFLUX PUMP RV0191"/>
    <property type="match status" value="1"/>
</dbReference>
<comment type="caution">
    <text evidence="8">Lacks conserved residue(s) required for the propagation of feature annotation.</text>
</comment>
<evidence type="ECO:0000256" key="3">
    <source>
        <dbReference type="ARBA" id="ARBA00022448"/>
    </source>
</evidence>
<keyword evidence="6 8" id="KW-1133">Transmembrane helix</keyword>
<feature type="transmembrane region" description="Helical" evidence="8">
    <location>
        <begin position="350"/>
        <end position="371"/>
    </location>
</feature>
<feature type="transmembrane region" description="Helical" evidence="8">
    <location>
        <begin position="315"/>
        <end position="338"/>
    </location>
</feature>
<feature type="transmembrane region" description="Helical" evidence="8">
    <location>
        <begin position="174"/>
        <end position="194"/>
    </location>
</feature>
<evidence type="ECO:0000259" key="9">
    <source>
        <dbReference type="PROSITE" id="PS50850"/>
    </source>
</evidence>
<keyword evidence="7 8" id="KW-0472">Membrane</keyword>
<dbReference type="Pfam" id="PF07690">
    <property type="entry name" value="MFS_1"/>
    <property type="match status" value="1"/>
</dbReference>
<evidence type="ECO:0000256" key="7">
    <source>
        <dbReference type="ARBA" id="ARBA00023136"/>
    </source>
</evidence>
<comment type="subcellular location">
    <subcellularLocation>
        <location evidence="8">Cell inner membrane</location>
        <topology evidence="8">Multi-pass membrane protein</topology>
    </subcellularLocation>
    <subcellularLocation>
        <location evidence="1">Cell membrane</location>
        <topology evidence="1">Multi-pass membrane protein</topology>
    </subcellularLocation>
</comment>
<evidence type="ECO:0000256" key="6">
    <source>
        <dbReference type="ARBA" id="ARBA00022989"/>
    </source>
</evidence>
<dbReference type="InterPro" id="IPR020846">
    <property type="entry name" value="MFS_dom"/>
</dbReference>
<protein>
    <recommendedName>
        <fullName evidence="8">Bcr/CflA family efflux transporter</fullName>
    </recommendedName>
</protein>
<comment type="caution">
    <text evidence="10">The sequence shown here is derived from an EMBL/GenBank/DDBJ whole genome shotgun (WGS) entry which is preliminary data.</text>
</comment>
<feature type="transmembrane region" description="Helical" evidence="8">
    <location>
        <begin position="225"/>
        <end position="245"/>
    </location>
</feature>
<feature type="transmembrane region" description="Helical" evidence="8">
    <location>
        <begin position="86"/>
        <end position="105"/>
    </location>
</feature>
<dbReference type="InterPro" id="IPR004812">
    <property type="entry name" value="Efflux_drug-R_Bcr/CmlA"/>
</dbReference>
<evidence type="ECO:0000256" key="1">
    <source>
        <dbReference type="ARBA" id="ARBA00004651"/>
    </source>
</evidence>